<feature type="compositionally biased region" description="Polar residues" evidence="1">
    <location>
        <begin position="1101"/>
        <end position="1115"/>
    </location>
</feature>
<dbReference type="EMBL" id="MNAD01000215">
    <property type="protein sequence ID" value="OJT15020.1"/>
    <property type="molecule type" value="Genomic_DNA"/>
</dbReference>
<dbReference type="SUPFAM" id="SSF52833">
    <property type="entry name" value="Thioredoxin-like"/>
    <property type="match status" value="1"/>
</dbReference>
<feature type="compositionally biased region" description="Basic residues" evidence="1">
    <location>
        <begin position="459"/>
        <end position="469"/>
    </location>
</feature>
<evidence type="ECO:0000313" key="2">
    <source>
        <dbReference type="EMBL" id="OJT15020.1"/>
    </source>
</evidence>
<dbReference type="Pfam" id="PF13911">
    <property type="entry name" value="AhpC-TSA_2"/>
    <property type="match status" value="1"/>
</dbReference>
<feature type="compositionally biased region" description="Pro residues" evidence="1">
    <location>
        <begin position="337"/>
        <end position="348"/>
    </location>
</feature>
<feature type="compositionally biased region" description="Low complexity" evidence="1">
    <location>
        <begin position="1444"/>
        <end position="1461"/>
    </location>
</feature>
<feature type="compositionally biased region" description="Pro residues" evidence="1">
    <location>
        <begin position="795"/>
        <end position="804"/>
    </location>
</feature>
<dbReference type="OMA" id="NCSFAHR"/>
<feature type="compositionally biased region" description="Basic and acidic residues" evidence="1">
    <location>
        <begin position="1431"/>
        <end position="1440"/>
    </location>
</feature>
<feature type="compositionally biased region" description="Pro residues" evidence="1">
    <location>
        <begin position="717"/>
        <end position="732"/>
    </location>
</feature>
<dbReference type="CDD" id="cd02970">
    <property type="entry name" value="PRX_like2"/>
    <property type="match status" value="1"/>
</dbReference>
<dbReference type="STRING" id="154538.A0A1M2W5J1"/>
<dbReference type="Proteomes" id="UP000184267">
    <property type="component" value="Unassembled WGS sequence"/>
</dbReference>
<feature type="compositionally biased region" description="Polar residues" evidence="1">
    <location>
        <begin position="127"/>
        <end position="142"/>
    </location>
</feature>
<feature type="compositionally biased region" description="Basic and acidic residues" evidence="1">
    <location>
        <begin position="880"/>
        <end position="907"/>
    </location>
</feature>
<feature type="compositionally biased region" description="Polar residues" evidence="1">
    <location>
        <begin position="860"/>
        <end position="872"/>
    </location>
</feature>
<feature type="compositionally biased region" description="Basic and acidic residues" evidence="1">
    <location>
        <begin position="552"/>
        <end position="577"/>
    </location>
</feature>
<feature type="compositionally biased region" description="Low complexity" evidence="1">
    <location>
        <begin position="956"/>
        <end position="968"/>
    </location>
</feature>
<feature type="compositionally biased region" description="Basic and acidic residues" evidence="1">
    <location>
        <begin position="407"/>
        <end position="416"/>
    </location>
</feature>
<feature type="compositionally biased region" description="Basic and acidic residues" evidence="1">
    <location>
        <begin position="1522"/>
        <end position="1533"/>
    </location>
</feature>
<feature type="compositionally biased region" description="Basic and acidic residues" evidence="1">
    <location>
        <begin position="1466"/>
        <end position="1490"/>
    </location>
</feature>
<dbReference type="InterPro" id="IPR032801">
    <property type="entry name" value="PXL2A/B/C"/>
</dbReference>
<feature type="compositionally biased region" description="Low complexity" evidence="1">
    <location>
        <begin position="733"/>
        <end position="755"/>
    </location>
</feature>
<feature type="compositionally biased region" description="Low complexity" evidence="1">
    <location>
        <begin position="1011"/>
        <end position="1050"/>
    </location>
</feature>
<feature type="region of interest" description="Disordered" evidence="1">
    <location>
        <begin position="1"/>
        <end position="70"/>
    </location>
</feature>
<feature type="compositionally biased region" description="Polar residues" evidence="1">
    <location>
        <begin position="985"/>
        <end position="1000"/>
    </location>
</feature>
<feature type="compositionally biased region" description="Basic and acidic residues" evidence="1">
    <location>
        <begin position="1497"/>
        <end position="1508"/>
    </location>
</feature>
<dbReference type="PANTHER" id="PTHR28630">
    <property type="match status" value="1"/>
</dbReference>
<comment type="caution">
    <text evidence="2">The sequence shown here is derived from an EMBL/GenBank/DDBJ whole genome shotgun (WGS) entry which is preliminary data.</text>
</comment>
<feature type="compositionally biased region" description="Polar residues" evidence="1">
    <location>
        <begin position="1"/>
        <end position="10"/>
    </location>
</feature>
<sequence>MATSSDTRSATRIKRKPPPAFPYSPKYPLPDPTDPFAPLQVLRERAHSSQKYGGTNPSTSTLTHTPPMPIDHVRLNQHALPELPSLPRTVLHAAKSIDALDQFRDGYHSDFSRPPRPPRARTRPARDSTSYFSDADIGSSSLPARRPQERDQEASDEKLTSREYHYRRRSQTISTFPATPVQPVAQELASQETAVAPDDSYLSNQYVYDDRQSHGIVYGQRNQQGHPPHTASTIDSHTHQQMSSVHTVPTPPMTPDDGTLTSSSVSVHDRPRSLSPEADLREPPSPPPPTKHATPDSDVGHAVPDVTVISNGMLGRNLSKILTSDFPSLLGKTEPDSPAPLPVPPPRPRLPRGESEPDPEWGSRRRSIVNRKDSISRRFRRSSLYSRDRKVSDPSPPVTLRTRRLHVRDSTVRDSFVEGSSESRSTATHRDREAASSHSHDMPEVVRASGTDGPSEGRKRAKMAHRKSLSHVSLGITPLPNLTFGPSPSPVDNVSMASTLVAYPDSDEYGGPSPQLLPPLPPMPVYAPRPQAPQPPQPPQTVAQALELTPLPKKDSPLPPIRKDTRLPTPPRDERSMRVSRSPPSPEPLRHHARDGHRTPPEMVRSAYSCSLPPESLPPSPEADALLLRPMHFHSDEHDYEQSSPSPPLSSNPLLSRPTSAFSPIPPQVVVPLISPSPIPPQYPAPTVTFPPPPPKSDPAPRRAPSPVAPPHRSSPAAPPRRPSPVAPPRRPSPAVVAQPRRVPSPVVQQRRASPVPAPRRVPSPLPPARHHTPTPPPAPRRVPSPLPPRRDEPPTPAPLPLSPPSRIDHDLPTPLPQPPLPPPPRVRPPVYLEELPRGFSAPRVPEPVRQHTPPVVQPTVFTSYATESPRSYSPVPEPPRSRTPHESRHEQKDQQRRSEDRQERAYHSSQIGTNLQAQTAQPAPSSVASPSSRAKPSNTPHPASRQYASVRRTVQGQSFAAQSQHAHQPFRSETPPPTHHVSARAQSPEHTVTSTTARMQSPAHLPPGRAQSPQPAAITSAAARAQSPPATTRVQSPPVPTTTTVTRVPAPAPPPPPPPSSYTHVHTQTQTHAQMHAHLHSQPSELSHDGENGTEEFGRTTVNSASESMVTSPQHRVYATSTESTPLPLPNTPSTTFSHPYRSHDAARHGRNGTRGSSAPRRSSGEARRHHRRKEEPAVVTFDEYAGLTREQIGRAAALTVIAQNGLRVQFGELFKDRKTIVIFIRYFWCANCQDYMYSISRNVDVEALKRAGIDFILIGNGSHGMIKSYRHIFRTPIPMFTDPSLRLHAALGMTLRTNDPGPDSEKGDYCKHGPIGGLAMVVRNALRVGMPVWEKGGDASQLGGEFVLGPGLNCSFAHRMTTTRSHAPILDVLMGAGYHFSIPTAPDGAPTLSPQEEEAWMEERRRSLARMHARKEKRREIGPMPSPGRHPDEAHLYEPELGYSHGSDSDSGSVSAQGSWTSNAEKREVAALVAQRERERERERERKRMPAPVAKKVEAPAKERRGSRGLGLHVSNPDDQYNHYDRAEREPHHRKHHGSARVQVAHQEDTPEWGSGTLSLAYINELGRREDGYETVDEETPATYSYRRD</sequence>
<feature type="compositionally biased region" description="Basic and acidic residues" evidence="1">
    <location>
        <begin position="146"/>
        <end position="164"/>
    </location>
</feature>
<feature type="compositionally biased region" description="Basic and acidic residues" evidence="1">
    <location>
        <begin position="428"/>
        <end position="444"/>
    </location>
</feature>
<feature type="compositionally biased region" description="Polar residues" evidence="1">
    <location>
        <begin position="49"/>
        <end position="64"/>
    </location>
</feature>
<organism evidence="2 3">
    <name type="scientific">Trametes pubescens</name>
    <name type="common">White-rot fungus</name>
    <dbReference type="NCBI Taxonomy" id="154538"/>
    <lineage>
        <taxon>Eukaryota</taxon>
        <taxon>Fungi</taxon>
        <taxon>Dikarya</taxon>
        <taxon>Basidiomycota</taxon>
        <taxon>Agaricomycotina</taxon>
        <taxon>Agaricomycetes</taxon>
        <taxon>Polyporales</taxon>
        <taxon>Polyporaceae</taxon>
        <taxon>Trametes</taxon>
    </lineage>
</organism>
<feature type="compositionally biased region" description="Pro residues" evidence="1">
    <location>
        <begin position="664"/>
        <end position="710"/>
    </location>
</feature>
<evidence type="ECO:0008006" key="4">
    <source>
        <dbReference type="Google" id="ProtNLM"/>
    </source>
</evidence>
<feature type="region of interest" description="Disordered" evidence="1">
    <location>
        <begin position="1387"/>
        <end position="1557"/>
    </location>
</feature>
<feature type="region of interest" description="Disordered" evidence="1">
    <location>
        <begin position="504"/>
        <end position="1179"/>
    </location>
</feature>
<feature type="compositionally biased region" description="Polar residues" evidence="1">
    <location>
        <begin position="220"/>
        <end position="247"/>
    </location>
</feature>
<evidence type="ECO:0000313" key="3">
    <source>
        <dbReference type="Proteomes" id="UP000184267"/>
    </source>
</evidence>
<dbReference type="InterPro" id="IPR036249">
    <property type="entry name" value="Thioredoxin-like_sf"/>
</dbReference>
<feature type="region of interest" description="Disordered" evidence="1">
    <location>
        <begin position="105"/>
        <end position="173"/>
    </location>
</feature>
<keyword evidence="3" id="KW-1185">Reference proteome</keyword>
<feature type="region of interest" description="Disordered" evidence="1">
    <location>
        <begin position="219"/>
        <end position="303"/>
    </location>
</feature>
<feature type="compositionally biased region" description="Pro residues" evidence="1">
    <location>
        <begin position="18"/>
        <end position="35"/>
    </location>
</feature>
<feature type="compositionally biased region" description="Pro residues" evidence="1">
    <location>
        <begin position="756"/>
        <end position="788"/>
    </location>
</feature>
<protein>
    <recommendedName>
        <fullName evidence="4">Thioredoxin-like protein AAED1</fullName>
    </recommendedName>
</protein>
<feature type="compositionally biased region" description="Low complexity" evidence="1">
    <location>
        <begin position="917"/>
        <end position="938"/>
    </location>
</feature>
<feature type="region of interest" description="Disordered" evidence="1">
    <location>
        <begin position="329"/>
        <end position="469"/>
    </location>
</feature>
<feature type="compositionally biased region" description="Basic residues" evidence="1">
    <location>
        <begin position="1409"/>
        <end position="1419"/>
    </location>
</feature>
<feature type="compositionally biased region" description="Pro residues" evidence="1">
    <location>
        <begin position="814"/>
        <end position="828"/>
    </location>
</feature>
<accession>A0A1M2W5J1</accession>
<feature type="compositionally biased region" description="Pro residues" evidence="1">
    <location>
        <begin position="515"/>
        <end position="539"/>
    </location>
</feature>
<dbReference type="PANTHER" id="PTHR28630:SF3">
    <property type="entry name" value="PEROXIREDOXIN-LIKE 2C"/>
    <property type="match status" value="1"/>
</dbReference>
<dbReference type="OrthoDB" id="40334at2759"/>
<reference evidence="2 3" key="1">
    <citation type="submission" date="2016-10" db="EMBL/GenBank/DDBJ databases">
        <title>Genome sequence of the basidiomycete white-rot fungus Trametes pubescens.</title>
        <authorList>
            <person name="Makela M.R."/>
            <person name="Granchi Z."/>
            <person name="Peng M."/>
            <person name="De Vries R.P."/>
            <person name="Grigoriev I."/>
            <person name="Riley R."/>
            <person name="Hilden K."/>
        </authorList>
    </citation>
    <scope>NUCLEOTIDE SEQUENCE [LARGE SCALE GENOMIC DNA]</scope>
    <source>
        <strain evidence="2 3">FBCC735</strain>
    </source>
</reference>
<dbReference type="Gene3D" id="3.40.30.10">
    <property type="entry name" value="Glutaredoxin"/>
    <property type="match status" value="1"/>
</dbReference>
<feature type="compositionally biased region" description="Low complexity" evidence="1">
    <location>
        <begin position="1064"/>
        <end position="1077"/>
    </location>
</feature>
<feature type="compositionally biased region" description="Pro residues" evidence="1">
    <location>
        <begin position="1051"/>
        <end position="1061"/>
    </location>
</feature>
<feature type="region of interest" description="Disordered" evidence="1">
    <location>
        <begin position="1571"/>
        <end position="1591"/>
    </location>
</feature>
<evidence type="ECO:0000256" key="1">
    <source>
        <dbReference type="SAM" id="MobiDB-lite"/>
    </source>
</evidence>
<feature type="compositionally biased region" description="Basic and acidic residues" evidence="1">
    <location>
        <begin position="267"/>
        <end position="282"/>
    </location>
</feature>
<feature type="compositionally biased region" description="Low complexity" evidence="1">
    <location>
        <begin position="1121"/>
        <end position="1139"/>
    </location>
</feature>
<proteinExistence type="predicted"/>
<name>A0A1M2W5J1_TRAPU</name>
<feature type="compositionally biased region" description="Low complexity" evidence="1">
    <location>
        <begin position="651"/>
        <end position="660"/>
    </location>
</feature>
<gene>
    <name evidence="2" type="ORF">TRAPUB_8463</name>
</gene>